<protein>
    <submittedName>
        <fullName evidence="1">Bifunctional 3-hydroxyacyl-CoA dehydrogenase/thioesterase</fullName>
    </submittedName>
</protein>
<evidence type="ECO:0000313" key="2">
    <source>
        <dbReference type="Proteomes" id="UP000201838"/>
    </source>
</evidence>
<sequence length="167" mass="18154">MTRKVAVLGLGTRGGDIATAFHKIGWAVSGFDPDQLAEGVPDLKRDWTRESTISGTVRGADWVMICLPERLELMRKVIQRAQSEAPHDAVIAVVTHDFDIDAVQGCAHRPAQVLRVDQGEDGGYLIDVSSKTDPVAKSDARRVLAQLAAQEFVPKSRKVQLPKAESA</sequence>
<keyword evidence="2" id="KW-1185">Reference proteome</keyword>
<gene>
    <name evidence="1" type="ORF">BOA8489_02323</name>
</gene>
<dbReference type="OrthoDB" id="9803287at2"/>
<dbReference type="RefSeq" id="WP_093974157.1">
    <property type="nucleotide sequence ID" value="NZ_FXXQ01000007.1"/>
</dbReference>
<proteinExistence type="predicted"/>
<dbReference type="SUPFAM" id="SSF51735">
    <property type="entry name" value="NAD(P)-binding Rossmann-fold domains"/>
    <property type="match status" value="1"/>
</dbReference>
<dbReference type="EMBL" id="FXXQ01000007">
    <property type="protein sequence ID" value="SMX24200.1"/>
    <property type="molecule type" value="Genomic_DNA"/>
</dbReference>
<dbReference type="InterPro" id="IPR036291">
    <property type="entry name" value="NAD(P)-bd_dom_sf"/>
</dbReference>
<evidence type="ECO:0000313" key="1">
    <source>
        <dbReference type="EMBL" id="SMX24200.1"/>
    </source>
</evidence>
<accession>A0A238J2M0</accession>
<reference evidence="2" key="1">
    <citation type="submission" date="2017-05" db="EMBL/GenBank/DDBJ databases">
        <authorList>
            <person name="Rodrigo-Torres L."/>
            <person name="Arahal R. D."/>
            <person name="Lucena T."/>
        </authorList>
    </citation>
    <scope>NUCLEOTIDE SEQUENCE [LARGE SCALE GENOMIC DNA]</scope>
    <source>
        <strain evidence="2">CECT 8489</strain>
    </source>
</reference>
<dbReference type="AlphaFoldDB" id="A0A238J2M0"/>
<dbReference type="Proteomes" id="UP000201838">
    <property type="component" value="Unassembled WGS sequence"/>
</dbReference>
<organism evidence="1 2">
    <name type="scientific">Boseongicola aestuarii</name>
    <dbReference type="NCBI Taxonomy" id="1470561"/>
    <lineage>
        <taxon>Bacteria</taxon>
        <taxon>Pseudomonadati</taxon>
        <taxon>Pseudomonadota</taxon>
        <taxon>Alphaproteobacteria</taxon>
        <taxon>Rhodobacterales</taxon>
        <taxon>Paracoccaceae</taxon>
        <taxon>Boseongicola</taxon>
    </lineage>
</organism>
<dbReference type="Gene3D" id="3.40.50.720">
    <property type="entry name" value="NAD(P)-binding Rossmann-like Domain"/>
    <property type="match status" value="1"/>
</dbReference>
<name>A0A238J2M0_9RHOB</name>